<organism evidence="2 3">
    <name type="scientific">Lupinus albus</name>
    <name type="common">White lupine</name>
    <name type="synonym">Lupinus termis</name>
    <dbReference type="NCBI Taxonomy" id="3870"/>
    <lineage>
        <taxon>Eukaryota</taxon>
        <taxon>Viridiplantae</taxon>
        <taxon>Streptophyta</taxon>
        <taxon>Embryophyta</taxon>
        <taxon>Tracheophyta</taxon>
        <taxon>Spermatophyta</taxon>
        <taxon>Magnoliopsida</taxon>
        <taxon>eudicotyledons</taxon>
        <taxon>Gunneridae</taxon>
        <taxon>Pentapetalae</taxon>
        <taxon>rosids</taxon>
        <taxon>fabids</taxon>
        <taxon>Fabales</taxon>
        <taxon>Fabaceae</taxon>
        <taxon>Papilionoideae</taxon>
        <taxon>50 kb inversion clade</taxon>
        <taxon>genistoids sensu lato</taxon>
        <taxon>core genistoids</taxon>
        <taxon>Genisteae</taxon>
        <taxon>Lupinus</taxon>
    </lineage>
</organism>
<keyword evidence="1" id="KW-0812">Transmembrane</keyword>
<gene>
    <name evidence="2" type="ORF">Lalb_Chr02g0144851</name>
</gene>
<keyword evidence="1" id="KW-1133">Transmembrane helix</keyword>
<protein>
    <submittedName>
        <fullName evidence="2">Uncharacterized protein</fullName>
    </submittedName>
</protein>
<comment type="caution">
    <text evidence="2">The sequence shown here is derived from an EMBL/GenBank/DDBJ whole genome shotgun (WGS) entry which is preliminary data.</text>
</comment>
<keyword evidence="1" id="KW-0472">Membrane</keyword>
<dbReference type="AlphaFoldDB" id="A0A6A4QWX9"/>
<name>A0A6A4QWX9_LUPAL</name>
<evidence type="ECO:0000313" key="2">
    <source>
        <dbReference type="EMBL" id="KAE9618641.1"/>
    </source>
</evidence>
<evidence type="ECO:0000313" key="3">
    <source>
        <dbReference type="Proteomes" id="UP000447434"/>
    </source>
</evidence>
<accession>A0A6A4QWX9</accession>
<sequence>MHTFEYFSIKFVFWDLEMRITTSTSLVVHSFLLCAAFLFNKIYFNKSFPLL</sequence>
<feature type="transmembrane region" description="Helical" evidence="1">
    <location>
        <begin position="20"/>
        <end position="39"/>
    </location>
</feature>
<evidence type="ECO:0000256" key="1">
    <source>
        <dbReference type="SAM" id="Phobius"/>
    </source>
</evidence>
<dbReference type="EMBL" id="WOCE01000002">
    <property type="protein sequence ID" value="KAE9618641.1"/>
    <property type="molecule type" value="Genomic_DNA"/>
</dbReference>
<dbReference type="Proteomes" id="UP000447434">
    <property type="component" value="Chromosome 2"/>
</dbReference>
<proteinExistence type="predicted"/>
<reference evidence="3" key="1">
    <citation type="journal article" date="2020" name="Nat. Commun.">
        <title>Genome sequence of the cluster root forming white lupin.</title>
        <authorList>
            <person name="Hufnagel B."/>
            <person name="Marques A."/>
            <person name="Soriano A."/>
            <person name="Marques L."/>
            <person name="Divol F."/>
            <person name="Doumas P."/>
            <person name="Sallet E."/>
            <person name="Mancinotti D."/>
            <person name="Carrere S."/>
            <person name="Marande W."/>
            <person name="Arribat S."/>
            <person name="Keller J."/>
            <person name="Huneau C."/>
            <person name="Blein T."/>
            <person name="Aime D."/>
            <person name="Laguerre M."/>
            <person name="Taylor J."/>
            <person name="Schubert V."/>
            <person name="Nelson M."/>
            <person name="Geu-Flores F."/>
            <person name="Crespi M."/>
            <person name="Gallardo-Guerrero K."/>
            <person name="Delaux P.-M."/>
            <person name="Salse J."/>
            <person name="Berges H."/>
            <person name="Guyot R."/>
            <person name="Gouzy J."/>
            <person name="Peret B."/>
        </authorList>
    </citation>
    <scope>NUCLEOTIDE SEQUENCE [LARGE SCALE GENOMIC DNA]</scope>
    <source>
        <strain evidence="3">cv. Amiga</strain>
    </source>
</reference>
<keyword evidence="3" id="KW-1185">Reference proteome</keyword>